<evidence type="ECO:0000313" key="1">
    <source>
        <dbReference type="EMBL" id="MEV4924032.1"/>
    </source>
</evidence>
<dbReference type="EMBL" id="JBFASG010000011">
    <property type="protein sequence ID" value="MEV4924032.1"/>
    <property type="molecule type" value="Genomic_DNA"/>
</dbReference>
<reference evidence="1 2" key="1">
    <citation type="submission" date="2024-06" db="EMBL/GenBank/DDBJ databases">
        <title>The Natural Products Discovery Center: Release of the First 8490 Sequenced Strains for Exploring Actinobacteria Biosynthetic Diversity.</title>
        <authorList>
            <person name="Kalkreuter E."/>
            <person name="Kautsar S.A."/>
            <person name="Yang D."/>
            <person name="Bader C.D."/>
            <person name="Teijaro C.N."/>
            <person name="Fluegel L."/>
            <person name="Davis C.M."/>
            <person name="Simpson J.R."/>
            <person name="Lauterbach L."/>
            <person name="Steele A.D."/>
            <person name="Gui C."/>
            <person name="Meng S."/>
            <person name="Li G."/>
            <person name="Viehrig K."/>
            <person name="Ye F."/>
            <person name="Su P."/>
            <person name="Kiefer A.F."/>
            <person name="Nichols A."/>
            <person name="Cepeda A.J."/>
            <person name="Yan W."/>
            <person name="Fan B."/>
            <person name="Jiang Y."/>
            <person name="Adhikari A."/>
            <person name="Zheng C.-J."/>
            <person name="Schuster L."/>
            <person name="Cowan T.M."/>
            <person name="Smanski M.J."/>
            <person name="Chevrette M.G."/>
            <person name="De Carvalho L.P.S."/>
            <person name="Shen B."/>
        </authorList>
    </citation>
    <scope>NUCLEOTIDE SEQUENCE [LARGE SCALE GENOMIC DNA]</scope>
    <source>
        <strain evidence="1 2">NPDC053791</strain>
    </source>
</reference>
<dbReference type="Proteomes" id="UP001552479">
    <property type="component" value="Unassembled WGS sequence"/>
</dbReference>
<organism evidence="1 2">
    <name type="scientific">Streptomyces roseoverticillatus</name>
    <dbReference type="NCBI Taxonomy" id="66429"/>
    <lineage>
        <taxon>Bacteria</taxon>
        <taxon>Bacillati</taxon>
        <taxon>Actinomycetota</taxon>
        <taxon>Actinomycetes</taxon>
        <taxon>Kitasatosporales</taxon>
        <taxon>Streptomycetaceae</taxon>
        <taxon>Streptomyces</taxon>
    </lineage>
</organism>
<gene>
    <name evidence="1" type="ORF">AB0L03_14490</name>
</gene>
<evidence type="ECO:0000313" key="2">
    <source>
        <dbReference type="Proteomes" id="UP001552479"/>
    </source>
</evidence>
<keyword evidence="2" id="KW-1185">Reference proteome</keyword>
<dbReference type="RefSeq" id="WP_366088147.1">
    <property type="nucleotide sequence ID" value="NZ_JBFASG010000011.1"/>
</dbReference>
<accession>A0ABV3IUT7</accession>
<protein>
    <submittedName>
        <fullName evidence="1">Uncharacterized protein</fullName>
    </submittedName>
</protein>
<sequence>MPDATMPPVGAFQVEVQGETLTIPSRIYNAVPSSESVRALTATQQTILHCLYTRHHDGRVRQHHVEQVTGSNEPWVAPFVVQLAGEYVVEILEAISRGLPDLTVPHSAQRRLYGEFLARNPAFFARTQRRVASYWSCYYRWKYPWFDEYPGGPLMEALRTAASEHSGRVTPRHTPPAW</sequence>
<proteinExistence type="predicted"/>
<name>A0ABV3IUT7_9ACTN</name>
<comment type="caution">
    <text evidence="1">The sequence shown here is derived from an EMBL/GenBank/DDBJ whole genome shotgun (WGS) entry which is preliminary data.</text>
</comment>